<gene>
    <name evidence="1" type="ORF">GCM10025867_49900</name>
</gene>
<sequence>MQLSREAFLENLRASVYGQVWKGQATDAHQAVDAAEDEPEPCAD</sequence>
<organism evidence="1 2">
    <name type="scientific">Frondihabitans sucicola</name>
    <dbReference type="NCBI Taxonomy" id="1268041"/>
    <lineage>
        <taxon>Bacteria</taxon>
        <taxon>Bacillati</taxon>
        <taxon>Actinomycetota</taxon>
        <taxon>Actinomycetes</taxon>
        <taxon>Micrococcales</taxon>
        <taxon>Microbacteriaceae</taxon>
        <taxon>Frondihabitans</taxon>
    </lineage>
</organism>
<accession>A0ABM8GWE7</accession>
<evidence type="ECO:0000313" key="2">
    <source>
        <dbReference type="Proteomes" id="UP001321486"/>
    </source>
</evidence>
<name>A0ABM8GWE7_9MICO</name>
<dbReference type="Proteomes" id="UP001321486">
    <property type="component" value="Plasmid pNBRC108728a"/>
</dbReference>
<proteinExistence type="predicted"/>
<protein>
    <submittedName>
        <fullName evidence="1">Uncharacterized protein</fullName>
    </submittedName>
</protein>
<reference evidence="2" key="1">
    <citation type="journal article" date="2019" name="Int. J. Syst. Evol. Microbiol.">
        <title>The Global Catalogue of Microorganisms (GCM) 10K type strain sequencing project: providing services to taxonomists for standard genome sequencing and annotation.</title>
        <authorList>
            <consortium name="The Broad Institute Genomics Platform"/>
            <consortium name="The Broad Institute Genome Sequencing Center for Infectious Disease"/>
            <person name="Wu L."/>
            <person name="Ma J."/>
        </authorList>
    </citation>
    <scope>NUCLEOTIDE SEQUENCE [LARGE SCALE GENOMIC DNA]</scope>
    <source>
        <strain evidence="2">NBRC 108728</strain>
    </source>
</reference>
<keyword evidence="1" id="KW-0614">Plasmid</keyword>
<evidence type="ECO:0000313" key="1">
    <source>
        <dbReference type="EMBL" id="BDZ52749.1"/>
    </source>
</evidence>
<geneLocation type="plasmid" evidence="1 2">
    <name>pNBRC108728a</name>
</geneLocation>
<keyword evidence="2" id="KW-1185">Reference proteome</keyword>
<dbReference type="EMBL" id="AP027733">
    <property type="protein sequence ID" value="BDZ52749.1"/>
    <property type="molecule type" value="Genomic_DNA"/>
</dbReference>
<dbReference type="RefSeq" id="WP_286347031.1">
    <property type="nucleotide sequence ID" value="NZ_AP027733.1"/>
</dbReference>